<evidence type="ECO:0000313" key="2">
    <source>
        <dbReference type="Proteomes" id="UP000190648"/>
    </source>
</evidence>
<evidence type="ECO:0000313" key="1">
    <source>
        <dbReference type="EMBL" id="OPJ85121.1"/>
    </source>
</evidence>
<name>A0A1V4KL46_PATFA</name>
<comment type="caution">
    <text evidence="1">The sequence shown here is derived from an EMBL/GenBank/DDBJ whole genome shotgun (WGS) entry which is preliminary data.</text>
</comment>
<dbReference type="Proteomes" id="UP000190648">
    <property type="component" value="Unassembled WGS sequence"/>
</dbReference>
<organism evidence="1 2">
    <name type="scientific">Patagioenas fasciata monilis</name>
    <dbReference type="NCBI Taxonomy" id="372326"/>
    <lineage>
        <taxon>Eukaryota</taxon>
        <taxon>Metazoa</taxon>
        <taxon>Chordata</taxon>
        <taxon>Craniata</taxon>
        <taxon>Vertebrata</taxon>
        <taxon>Euteleostomi</taxon>
        <taxon>Archelosauria</taxon>
        <taxon>Archosauria</taxon>
        <taxon>Dinosauria</taxon>
        <taxon>Saurischia</taxon>
        <taxon>Theropoda</taxon>
        <taxon>Coelurosauria</taxon>
        <taxon>Aves</taxon>
        <taxon>Neognathae</taxon>
        <taxon>Neoaves</taxon>
        <taxon>Columbimorphae</taxon>
        <taxon>Columbiformes</taxon>
        <taxon>Columbidae</taxon>
        <taxon>Patagioenas</taxon>
    </lineage>
</organism>
<proteinExistence type="predicted"/>
<keyword evidence="2" id="KW-1185">Reference proteome</keyword>
<dbReference type="AlphaFoldDB" id="A0A1V4KL46"/>
<accession>A0A1V4KL46</accession>
<dbReference type="EMBL" id="LSYS01002950">
    <property type="protein sequence ID" value="OPJ85121.1"/>
    <property type="molecule type" value="Genomic_DNA"/>
</dbReference>
<protein>
    <submittedName>
        <fullName evidence="1">Uncharacterized protein</fullName>
    </submittedName>
</protein>
<reference evidence="1 2" key="1">
    <citation type="submission" date="2016-02" db="EMBL/GenBank/DDBJ databases">
        <title>Band-tailed pigeon sequencing and assembly.</title>
        <authorList>
            <person name="Soares A.E."/>
            <person name="Novak B.J."/>
            <person name="Rice E.S."/>
            <person name="O'Connell B."/>
            <person name="Chang D."/>
            <person name="Weber S."/>
            <person name="Shapiro B."/>
        </authorList>
    </citation>
    <scope>NUCLEOTIDE SEQUENCE [LARGE SCALE GENOMIC DNA]</scope>
    <source>
        <strain evidence="1">BTP2013</strain>
        <tissue evidence="1">Blood</tissue>
    </source>
</reference>
<gene>
    <name evidence="1" type="ORF">AV530_018148</name>
</gene>
<sequence length="155" mass="16707">MVLLRMRAGEGLALPSEAVVLAAVAPTSLYCVHVMENRRENTVPNRSAQTSGQKFVLAKSGFAVDEGKLKNSGQENSCSGTKDMVSVARSYTNIKSAGATTELTKYLVGWACDREGQLWTGQGWRKPGSCCSVRPGFLHPEESREGLVLPQTSES</sequence>